<organism evidence="1">
    <name type="scientific">uncultured Caudovirales phage</name>
    <dbReference type="NCBI Taxonomy" id="2100421"/>
    <lineage>
        <taxon>Viruses</taxon>
        <taxon>Duplodnaviria</taxon>
        <taxon>Heunggongvirae</taxon>
        <taxon>Uroviricota</taxon>
        <taxon>Caudoviricetes</taxon>
        <taxon>Peduoviridae</taxon>
        <taxon>Maltschvirus</taxon>
        <taxon>Maltschvirus maltsch</taxon>
    </lineage>
</organism>
<sequence length="198" mass="22428">MISEPIVIVGPAQEPVTLAEVKTFLREDVSDPFNDAQIQFLAQVAREHIEGQTNRRLISQTLRVFADGWPVVDPFRLPVGPVSAISHIHYYDTEDTHYVYPASNYDFDGNHNPPLILRKYMKLWPSETLRPLNPIHIQFVAGYASPLAIPPRLRQAVLMLIATLYRHRETVTVGNTAAVATLIPQHFQNFLDSLKIHA</sequence>
<evidence type="ECO:0008006" key="2">
    <source>
        <dbReference type="Google" id="ProtNLM"/>
    </source>
</evidence>
<dbReference type="Gene3D" id="1.10.3230.30">
    <property type="entry name" value="Phage gp6-like head-tail connector protein"/>
    <property type="match status" value="1"/>
</dbReference>
<accession>A0A6J5M280</accession>
<dbReference type="InterPro" id="IPR011738">
    <property type="entry name" value="Phage_CHP"/>
</dbReference>
<dbReference type="NCBIfam" id="TIGR02215">
    <property type="entry name" value="phage_chp_gp8"/>
    <property type="match status" value="1"/>
</dbReference>
<dbReference type="EMBL" id="LR796376">
    <property type="protein sequence ID" value="CAB4140252.1"/>
    <property type="molecule type" value="Genomic_DNA"/>
</dbReference>
<proteinExistence type="predicted"/>
<protein>
    <recommendedName>
        <fullName evidence="2">Gp6 domain containing protein</fullName>
    </recommendedName>
</protein>
<name>A0A6J5M280_9CAUD</name>
<gene>
    <name evidence="1" type="ORF">UFOVP398_23</name>
</gene>
<dbReference type="CDD" id="cd08054">
    <property type="entry name" value="gp6"/>
    <property type="match status" value="1"/>
</dbReference>
<reference evidence="1" key="1">
    <citation type="submission" date="2020-04" db="EMBL/GenBank/DDBJ databases">
        <authorList>
            <person name="Chiriac C."/>
            <person name="Salcher M."/>
            <person name="Ghai R."/>
            <person name="Kavagutti S V."/>
        </authorList>
    </citation>
    <scope>NUCLEOTIDE SEQUENCE</scope>
</reference>
<evidence type="ECO:0000313" key="1">
    <source>
        <dbReference type="EMBL" id="CAB4140252.1"/>
    </source>
</evidence>